<dbReference type="PANTHER" id="PTHR43190:SF3">
    <property type="entry name" value="N-ACETYL-D-GLUCOSAMINE KINASE"/>
    <property type="match status" value="1"/>
</dbReference>
<evidence type="ECO:0000313" key="3">
    <source>
        <dbReference type="Proteomes" id="UP000635278"/>
    </source>
</evidence>
<dbReference type="InterPro" id="IPR052519">
    <property type="entry name" value="Euk-type_GlcNAc_Kinase"/>
</dbReference>
<dbReference type="InterPro" id="IPR043129">
    <property type="entry name" value="ATPase_NBD"/>
</dbReference>
<dbReference type="InterPro" id="IPR002731">
    <property type="entry name" value="ATPase_BadF"/>
</dbReference>
<sequence>MSSVSGIPTLLAAIDGGATKTILRLALPDGSVIGEGRGGAGNIASDIDMARASVRTALDDALRAAGLSCADPASGAVRIFAGAGMAGAEAADCAQRFTRLCDDFAKLEVRSDSYTSCLGAHGGEDGAVIAVGTGSVAYAICGPEERRAGGWGFPQSDEGGGAWVGLEAIRHMLAVQDGRVSETGLSLALRAHLISAGHDPLSWSVGASATRFASLAPVLVKAAQAGDAAAMDILNRAGDELGALADSLLSENRFSALPLCLLGGLAPVLMPRLPCGVREKLVPAQGSAVDGAMMLARRVCGNPL</sequence>
<feature type="domain" description="ATPase BadF/BadG/BcrA/BcrD type" evidence="1">
    <location>
        <begin position="14"/>
        <end position="266"/>
    </location>
</feature>
<dbReference type="EMBL" id="WOTB01000011">
    <property type="protein sequence ID" value="NHN84911.1"/>
    <property type="molecule type" value="Genomic_DNA"/>
</dbReference>
<accession>A0ABX0JNC5</accession>
<dbReference type="PANTHER" id="PTHR43190">
    <property type="entry name" value="N-ACETYL-D-GLUCOSAMINE KINASE"/>
    <property type="match status" value="1"/>
</dbReference>
<evidence type="ECO:0000259" key="1">
    <source>
        <dbReference type="Pfam" id="PF01869"/>
    </source>
</evidence>
<keyword evidence="3" id="KW-1185">Reference proteome</keyword>
<dbReference type="Pfam" id="PF01869">
    <property type="entry name" value="BcrAD_BadFG"/>
    <property type="match status" value="1"/>
</dbReference>
<dbReference type="Gene3D" id="3.30.420.40">
    <property type="match status" value="2"/>
</dbReference>
<comment type="caution">
    <text evidence="2">The sequence shown here is derived from an EMBL/GenBank/DDBJ whole genome shotgun (WGS) entry which is preliminary data.</text>
</comment>
<protein>
    <submittedName>
        <fullName evidence="2">ATPase</fullName>
    </submittedName>
</protein>
<evidence type="ECO:0000313" key="2">
    <source>
        <dbReference type="EMBL" id="NHN84911.1"/>
    </source>
</evidence>
<dbReference type="Proteomes" id="UP000635278">
    <property type="component" value="Unassembled WGS sequence"/>
</dbReference>
<proteinExistence type="predicted"/>
<reference evidence="2 3" key="1">
    <citation type="journal article" date="2020" name="Int. J. Syst. Evol. Microbiol.">
        <title>Novel acetic acid bacteria from cider fermentations: Acetobacter conturbans sp. nov. and Acetobacter fallax sp. nov.</title>
        <authorList>
            <person name="Sombolestani A.S."/>
            <person name="Cleenwerck I."/>
            <person name="Cnockaert M."/>
            <person name="Borremans W."/>
            <person name="Wieme A.D."/>
            <person name="De Vuyst L."/>
            <person name="Vandamme P."/>
        </authorList>
    </citation>
    <scope>NUCLEOTIDE SEQUENCE [LARGE SCALE GENOMIC DNA]</scope>
    <source>
        <strain evidence="2 3">LMG 30640</strain>
    </source>
</reference>
<dbReference type="CDD" id="cd24082">
    <property type="entry name" value="ASKHA_NBD_GspK-like"/>
    <property type="match status" value="1"/>
</dbReference>
<gene>
    <name evidence="2" type="ORF">GOB93_09690</name>
</gene>
<name>A0ABX0JNC5_9PROT</name>
<organism evidence="2 3">
    <name type="scientific">Acetobacter musti</name>
    <dbReference type="NCBI Taxonomy" id="864732"/>
    <lineage>
        <taxon>Bacteria</taxon>
        <taxon>Pseudomonadati</taxon>
        <taxon>Pseudomonadota</taxon>
        <taxon>Alphaproteobacteria</taxon>
        <taxon>Acetobacterales</taxon>
        <taxon>Acetobacteraceae</taxon>
        <taxon>Acetobacter</taxon>
    </lineage>
</organism>
<dbReference type="SUPFAM" id="SSF53067">
    <property type="entry name" value="Actin-like ATPase domain"/>
    <property type="match status" value="2"/>
</dbReference>